<proteinExistence type="predicted"/>
<gene>
    <name evidence="1" type="ORF">SPACI_045180</name>
</gene>
<accession>A0ABZ3J7U8</accession>
<keyword evidence="2" id="KW-1185">Reference proteome</keyword>
<evidence type="ECO:0000313" key="1">
    <source>
        <dbReference type="EMBL" id="XFO74408.1"/>
    </source>
</evidence>
<sequence length="55" mass="6564">MAQDSPKLPQENLHTIKRTFLSKNSHKNFPGENFLYERIPVNFVIILRKKNYFVT</sequence>
<dbReference type="Proteomes" id="UP000216052">
    <property type="component" value="Chromosome"/>
</dbReference>
<name>A0ABZ3J7U8_SPOA4</name>
<evidence type="ECO:0000313" key="2">
    <source>
        <dbReference type="Proteomes" id="UP000216052"/>
    </source>
</evidence>
<reference evidence="1" key="1">
    <citation type="submission" date="2024-05" db="EMBL/GenBank/DDBJ databases">
        <title>Isolation and characterization of Sporomusa carbonis sp. nov., a carboxydotrophic hydrogenogen in the genus of Sporomusa isolated from a charcoal burning pile.</title>
        <authorList>
            <person name="Boeer T."/>
            <person name="Rosenbaum F."/>
            <person name="Eysell L."/>
            <person name="Mueller V."/>
            <person name="Daniel R."/>
            <person name="Poehlein A."/>
        </authorList>
    </citation>
    <scope>NUCLEOTIDE SEQUENCE [LARGE SCALE GENOMIC DNA]</scope>
    <source>
        <strain evidence="1">DSM 3132</strain>
    </source>
</reference>
<organism evidence="1 2">
    <name type="scientific">Sporomusa acidovorans (strain ATCC 49682 / DSM 3132 / Mol)</name>
    <dbReference type="NCBI Taxonomy" id="1123286"/>
    <lineage>
        <taxon>Bacteria</taxon>
        <taxon>Bacillati</taxon>
        <taxon>Bacillota</taxon>
        <taxon>Negativicutes</taxon>
        <taxon>Selenomonadales</taxon>
        <taxon>Sporomusaceae</taxon>
        <taxon>Sporomusa</taxon>
    </lineage>
</organism>
<dbReference type="EMBL" id="CP155571">
    <property type="protein sequence ID" value="XFO74408.1"/>
    <property type="molecule type" value="Genomic_DNA"/>
</dbReference>
<protein>
    <submittedName>
        <fullName evidence="1">Uncharacterized protein</fullName>
    </submittedName>
</protein>